<name>A0ABP7CLI7_9ACTN</name>
<dbReference type="Pfam" id="PF01841">
    <property type="entry name" value="Transglut_core"/>
    <property type="match status" value="1"/>
</dbReference>
<dbReference type="InterPro" id="IPR038765">
    <property type="entry name" value="Papain-like_cys_pep_sf"/>
</dbReference>
<evidence type="ECO:0000313" key="4">
    <source>
        <dbReference type="Proteomes" id="UP001500051"/>
    </source>
</evidence>
<feature type="domain" description="Transglutaminase-like" evidence="2">
    <location>
        <begin position="187"/>
        <end position="263"/>
    </location>
</feature>
<evidence type="ECO:0000313" key="3">
    <source>
        <dbReference type="EMBL" id="GAA3692906.1"/>
    </source>
</evidence>
<sequence length="1118" mass="122572">MSIKVALEHRTTYRFDRPIDIAPHVIRLRPAPHTRTPIEAYSLTISPANHFLNWQQDPFGNYLARVVFPEKADELDITVGLVADLEVINPFDFFVEDYAETYPFTYSDGLRTDLDPYLAPVEDAPGLGLGPVLSAWLDRLPVGRSGPDGSRPAIPIVDFLVALNAAVYGDVAYSVRMEPGVQSPDETLTRAIGSCRDSAWLLVAALRHFGLAARFVSGYLVQLTSDTEPLEGPGGPKEDFTDLHAWAEVFVPGAGWIGLDPTSALFAGEGHIPLAATPHPSHASPISGATEPTQVEFAFHNTVTRFHEDPRVTKPYTPGQVAHLQEVGVSVDKILADLGLDLTMGGEPTFVSIDDMTSPQWTVAADGPEKRKLADELAVRLFADLAPGGLIQRSQGKWYPGEALPRWQIGLIWRADGEALWSDPALLANPFDGPTSDDTAAQAQAAAAAERVARLVTERLGLPTDALQACYEDPFAALAAEVAKPEGEPPATGDDPVRTEPDLVSALDADLSVPAAWALPLTPAWWGNGWASARWRFRRGRLVLLPGDSPAGARMPLSSVNWKDPEFEGEEDYTRSGAELSASTPAAVVVDPDETPSRTALVVQARDGIVHLYLPPLEKLEKFAELIGLLDAVVREVGVPVVFEGYGPPPDPRARVLMVTPDPGVIEVNVHPTSSWTEFAELTAHLYETARRCRLGTETFGLDGRHSGTGGGNHITLGGAEPASSPLLKRPDLLVSMLTYWQHHPSLSYLFSGRFVGPTSQAPRVDEGRPETLYELEIAFSEVERLVDRPEDEWDHRPWAVDRALRHLLTDITGNTHRAEFCIDKMYSPDSSRGRLGLLELRGFEMPPHPDMALVQALLVRSILARSALEPYRAPLIRWGTRLHERFLLPHFVASDLADVVADLRRHGIDIDLAWFDPYLEFRFPRIGISQIGDATLELRSAIEPWNVLGEESSSGGTARYVDSSVERVQVLVSGFDTTRYAVTCNGRPVPLQPTGTPGTYVAGVRYKAWKPWSALHPTLEIDTPLVFDVVDLGNRLSLGGATYHVVHPGGRSYDHPPVNAKEAEARRSRRFEAMGHSTGAIDVDGLAQRDAWRAGDVDEYPLTLDLRRRTPRRWGRG</sequence>
<dbReference type="Pfam" id="PF08379">
    <property type="entry name" value="Bact_transglu_N"/>
    <property type="match status" value="1"/>
</dbReference>
<protein>
    <submittedName>
        <fullName evidence="3">Transglutaminase family protein</fullName>
    </submittedName>
</protein>
<dbReference type="EMBL" id="BAAAYX010000002">
    <property type="protein sequence ID" value="GAA3692906.1"/>
    <property type="molecule type" value="Genomic_DNA"/>
</dbReference>
<proteinExistence type="predicted"/>
<dbReference type="Gene3D" id="3.10.620.30">
    <property type="match status" value="1"/>
</dbReference>
<feature type="region of interest" description="Disordered" evidence="1">
    <location>
        <begin position="704"/>
        <end position="723"/>
    </location>
</feature>
<evidence type="ECO:0000256" key="1">
    <source>
        <dbReference type="SAM" id="MobiDB-lite"/>
    </source>
</evidence>
<organism evidence="3 4">
    <name type="scientific">Microlunatus aurantiacus</name>
    <dbReference type="NCBI Taxonomy" id="446786"/>
    <lineage>
        <taxon>Bacteria</taxon>
        <taxon>Bacillati</taxon>
        <taxon>Actinomycetota</taxon>
        <taxon>Actinomycetes</taxon>
        <taxon>Propionibacteriales</taxon>
        <taxon>Propionibacteriaceae</taxon>
        <taxon>Microlunatus</taxon>
    </lineage>
</organism>
<gene>
    <name evidence="3" type="ORF">GCM10022204_05630</name>
</gene>
<dbReference type="SUPFAM" id="SSF54001">
    <property type="entry name" value="Cysteine proteinases"/>
    <property type="match status" value="1"/>
</dbReference>
<dbReference type="InterPro" id="IPR013589">
    <property type="entry name" value="Bac_transglu_N"/>
</dbReference>
<dbReference type="InterPro" id="IPR002931">
    <property type="entry name" value="Transglutaminase-like"/>
</dbReference>
<dbReference type="Proteomes" id="UP001500051">
    <property type="component" value="Unassembled WGS sequence"/>
</dbReference>
<dbReference type="Pfam" id="PF09899">
    <property type="entry name" value="DUF2126"/>
    <property type="match status" value="1"/>
</dbReference>
<dbReference type="SMART" id="SM00460">
    <property type="entry name" value="TGc"/>
    <property type="match status" value="1"/>
</dbReference>
<keyword evidence="4" id="KW-1185">Reference proteome</keyword>
<comment type="caution">
    <text evidence="3">The sequence shown here is derived from an EMBL/GenBank/DDBJ whole genome shotgun (WGS) entry which is preliminary data.</text>
</comment>
<dbReference type="RefSeq" id="WP_344810746.1">
    <property type="nucleotide sequence ID" value="NZ_BAAAYX010000002.1"/>
</dbReference>
<dbReference type="PANTHER" id="PTHR33490">
    <property type="entry name" value="BLR5614 PROTEIN-RELATED"/>
    <property type="match status" value="1"/>
</dbReference>
<dbReference type="InterPro" id="IPR018667">
    <property type="entry name" value="DUF2126"/>
</dbReference>
<accession>A0ABP7CLI7</accession>
<reference evidence="4" key="1">
    <citation type="journal article" date="2019" name="Int. J. Syst. Evol. Microbiol.">
        <title>The Global Catalogue of Microorganisms (GCM) 10K type strain sequencing project: providing services to taxonomists for standard genome sequencing and annotation.</title>
        <authorList>
            <consortium name="The Broad Institute Genomics Platform"/>
            <consortium name="The Broad Institute Genome Sequencing Center for Infectious Disease"/>
            <person name="Wu L."/>
            <person name="Ma J."/>
        </authorList>
    </citation>
    <scope>NUCLEOTIDE SEQUENCE [LARGE SCALE GENOMIC DNA]</scope>
    <source>
        <strain evidence="4">JCM 16548</strain>
    </source>
</reference>
<evidence type="ECO:0000259" key="2">
    <source>
        <dbReference type="SMART" id="SM00460"/>
    </source>
</evidence>
<dbReference type="PANTHER" id="PTHR33490:SF1">
    <property type="entry name" value="SLL1233 PROTEIN"/>
    <property type="match status" value="1"/>
</dbReference>